<evidence type="ECO:0000313" key="7">
    <source>
        <dbReference type="Proteomes" id="UP000183788"/>
    </source>
</evidence>
<dbReference type="RefSeq" id="WP_072364184.1">
    <property type="nucleotide sequence ID" value="NZ_CP139972.1"/>
</dbReference>
<dbReference type="PANTHER" id="PTHR34220:SF7">
    <property type="entry name" value="SENSOR HISTIDINE KINASE YPDA"/>
    <property type="match status" value="1"/>
</dbReference>
<keyword evidence="5" id="KW-0418">Kinase</keyword>
<reference evidence="5 7" key="1">
    <citation type="submission" date="2016-11" db="EMBL/GenBank/DDBJ databases">
        <authorList>
            <person name="Jaros S."/>
            <person name="Januszkiewicz K."/>
            <person name="Wedrychowicz H."/>
        </authorList>
    </citation>
    <scope>NUCLEOTIDE SEQUENCE [LARGE SCALE GENOMIC DNA]</scope>
    <source>
        <strain evidence="5 7">DSM 784</strain>
    </source>
</reference>
<dbReference type="EMBL" id="FPIZ01000020">
    <property type="protein sequence ID" value="SFW81903.1"/>
    <property type="molecule type" value="Genomic_DNA"/>
</dbReference>
<evidence type="ECO:0000313" key="5">
    <source>
        <dbReference type="EMBL" id="SFW81903.1"/>
    </source>
</evidence>
<keyword evidence="2" id="KW-1133">Transmembrane helix</keyword>
<gene>
    <name evidence="5" type="ORF">SAMN05661012_05161</name>
    <name evidence="6" type="ORF">SR876_04690</name>
</gene>
<keyword evidence="8" id="KW-1185">Reference proteome</keyword>
<evidence type="ECO:0000256" key="2">
    <source>
        <dbReference type="SAM" id="Phobius"/>
    </source>
</evidence>
<dbReference type="InterPro" id="IPR050640">
    <property type="entry name" value="Bact_2-comp_sensor_kinase"/>
</dbReference>
<feature type="signal peptide" evidence="3">
    <location>
        <begin position="1"/>
        <end position="22"/>
    </location>
</feature>
<dbReference type="Pfam" id="PF06580">
    <property type="entry name" value="His_kinase"/>
    <property type="match status" value="1"/>
</dbReference>
<feature type="domain" description="Signal transduction histidine kinase internal region" evidence="4">
    <location>
        <begin position="291"/>
        <end position="363"/>
    </location>
</feature>
<dbReference type="SUPFAM" id="SSF55874">
    <property type="entry name" value="ATPase domain of HSP90 chaperone/DNA topoisomerase II/histidine kinase"/>
    <property type="match status" value="1"/>
</dbReference>
<keyword evidence="2" id="KW-0472">Membrane</keyword>
<protein>
    <submittedName>
        <fullName evidence="5">Histidine kinase</fullName>
    </submittedName>
</protein>
<evidence type="ECO:0000313" key="6">
    <source>
        <dbReference type="EMBL" id="WQG90784.1"/>
    </source>
</evidence>
<dbReference type="Gene3D" id="3.30.565.10">
    <property type="entry name" value="Histidine kinase-like ATPase, C-terminal domain"/>
    <property type="match status" value="1"/>
</dbReference>
<evidence type="ECO:0000256" key="3">
    <source>
        <dbReference type="SAM" id="SignalP"/>
    </source>
</evidence>
<dbReference type="GO" id="GO:0016020">
    <property type="term" value="C:membrane"/>
    <property type="evidence" value="ECO:0007669"/>
    <property type="project" value="InterPro"/>
</dbReference>
<dbReference type="OrthoDB" id="9809670at2"/>
<dbReference type="GO" id="GO:0000155">
    <property type="term" value="F:phosphorelay sensor kinase activity"/>
    <property type="evidence" value="ECO:0007669"/>
    <property type="project" value="InterPro"/>
</dbReference>
<dbReference type="PANTHER" id="PTHR34220">
    <property type="entry name" value="SENSOR HISTIDINE KINASE YPDA"/>
    <property type="match status" value="1"/>
</dbReference>
<accession>A0A1K1SCX7</accession>
<keyword evidence="1" id="KW-0175">Coiled coil</keyword>
<evidence type="ECO:0000313" key="8">
    <source>
        <dbReference type="Proteomes" id="UP001326715"/>
    </source>
</evidence>
<keyword evidence="5" id="KW-0808">Transferase</keyword>
<dbReference type="AlphaFoldDB" id="A0A1K1SCX7"/>
<reference evidence="6 8" key="2">
    <citation type="submission" date="2023-11" db="EMBL/GenBank/DDBJ databases">
        <title>MicrobeMod: A computational toolkit for identifying prokaryotic methylation and restriction-modification with nanopore sequencing.</title>
        <authorList>
            <person name="Crits-Christoph A."/>
            <person name="Kang S.C."/>
            <person name="Lee H."/>
            <person name="Ostrov N."/>
        </authorList>
    </citation>
    <scope>NUCLEOTIDE SEQUENCE [LARGE SCALE GENOMIC DNA]</scope>
    <source>
        <strain evidence="6 8">ATCC 23090</strain>
    </source>
</reference>
<dbReference type="InterPro" id="IPR036890">
    <property type="entry name" value="HATPase_C_sf"/>
</dbReference>
<name>A0A1K1SCX7_9BACT</name>
<dbReference type="InterPro" id="IPR010559">
    <property type="entry name" value="Sig_transdc_His_kin_internal"/>
</dbReference>
<feature type="coiled-coil region" evidence="1">
    <location>
        <begin position="267"/>
        <end position="294"/>
    </location>
</feature>
<sequence length="482" mass="54708">MLYKKCLLLLLFLSVYSGVVCGQELNKPLTEYLRFDAPGLPGNEIKIAVNREVVNVKAIGGFFKIHKTSALDVGIYLRQYNPRKHSVDIDSSSAYKDVLTGDTEIYLLPDSEICFDVIEQGTNKLLRKYIVKRPKAIPQLNFFDQSKGIKSIFYVFNNDSETDKIDVSPGMRVAIAAIERKDFRDLEMEYTLTNLKTHKSSRGTIKQGMSSLKLTENSDYQLSINYSLQKESVGTVFITVKPYWYNSIFFYISICGALIVLILFFLNNRLKRNLNRSEKKQHELEEAAIKLQSLLNPHFTFNALSSIQGLMNSGKIDDANQYLYEFSSLLRKSLSKSQLVFHSLDQELEMMQIYIRLEALRFNFNWDIKVEDSLHTSEIEIPTMLLQPLIENAIRHGLSGIGEIKHLAITCGYGAGKDSIVIVIKDNGKGIKPNNELGYGLSLTQKRIEAINKLSSVGKIKLGFEIQSGTQVTLTFFNWLSI</sequence>
<dbReference type="Proteomes" id="UP000183788">
    <property type="component" value="Unassembled WGS sequence"/>
</dbReference>
<feature type="chain" id="PRO_5012860095" evidence="3">
    <location>
        <begin position="23"/>
        <end position="482"/>
    </location>
</feature>
<proteinExistence type="predicted"/>
<organism evidence="5 7">
    <name type="scientific">Chitinophaga sancti</name>
    <dbReference type="NCBI Taxonomy" id="1004"/>
    <lineage>
        <taxon>Bacteria</taxon>
        <taxon>Pseudomonadati</taxon>
        <taxon>Bacteroidota</taxon>
        <taxon>Chitinophagia</taxon>
        <taxon>Chitinophagales</taxon>
        <taxon>Chitinophagaceae</taxon>
        <taxon>Chitinophaga</taxon>
    </lineage>
</organism>
<evidence type="ECO:0000256" key="1">
    <source>
        <dbReference type="SAM" id="Coils"/>
    </source>
</evidence>
<keyword evidence="3" id="KW-0732">Signal</keyword>
<dbReference type="EMBL" id="CP140154">
    <property type="protein sequence ID" value="WQG90784.1"/>
    <property type="molecule type" value="Genomic_DNA"/>
</dbReference>
<feature type="transmembrane region" description="Helical" evidence="2">
    <location>
        <begin position="243"/>
        <end position="266"/>
    </location>
</feature>
<evidence type="ECO:0000259" key="4">
    <source>
        <dbReference type="Pfam" id="PF06580"/>
    </source>
</evidence>
<keyword evidence="2" id="KW-0812">Transmembrane</keyword>
<dbReference type="Proteomes" id="UP001326715">
    <property type="component" value="Chromosome"/>
</dbReference>
<dbReference type="STRING" id="1004.SAMN05661012_05161"/>